<dbReference type="Proteomes" id="UP000008177">
    <property type="component" value="Unplaced contigs"/>
</dbReference>
<organism evidence="2 3">
    <name type="scientific">Botryotinia fuckeliana (strain T4)</name>
    <name type="common">Noble rot fungus</name>
    <name type="synonym">Botrytis cinerea</name>
    <dbReference type="NCBI Taxonomy" id="999810"/>
    <lineage>
        <taxon>Eukaryota</taxon>
        <taxon>Fungi</taxon>
        <taxon>Dikarya</taxon>
        <taxon>Ascomycota</taxon>
        <taxon>Pezizomycotina</taxon>
        <taxon>Leotiomycetes</taxon>
        <taxon>Helotiales</taxon>
        <taxon>Sclerotiniaceae</taxon>
        <taxon>Botrytis</taxon>
    </lineage>
</organism>
<reference evidence="3" key="1">
    <citation type="journal article" date="2011" name="PLoS Genet.">
        <title>Genomic analysis of the necrotrophic fungal pathogens Sclerotinia sclerotiorum and Botrytis cinerea.</title>
        <authorList>
            <person name="Amselem J."/>
            <person name="Cuomo C.A."/>
            <person name="van Kan J.A."/>
            <person name="Viaud M."/>
            <person name="Benito E.P."/>
            <person name="Couloux A."/>
            <person name="Coutinho P.M."/>
            <person name="de Vries R.P."/>
            <person name="Dyer P.S."/>
            <person name="Fillinger S."/>
            <person name="Fournier E."/>
            <person name="Gout L."/>
            <person name="Hahn M."/>
            <person name="Kohn L."/>
            <person name="Lapalu N."/>
            <person name="Plummer K.M."/>
            <person name="Pradier J.M."/>
            <person name="Quevillon E."/>
            <person name="Sharon A."/>
            <person name="Simon A."/>
            <person name="ten Have A."/>
            <person name="Tudzynski B."/>
            <person name="Tudzynski P."/>
            <person name="Wincker P."/>
            <person name="Andrew M."/>
            <person name="Anthouard V."/>
            <person name="Beever R.E."/>
            <person name="Beffa R."/>
            <person name="Benoit I."/>
            <person name="Bouzid O."/>
            <person name="Brault B."/>
            <person name="Chen Z."/>
            <person name="Choquer M."/>
            <person name="Collemare J."/>
            <person name="Cotton P."/>
            <person name="Danchin E.G."/>
            <person name="Da Silva C."/>
            <person name="Gautier A."/>
            <person name="Giraud C."/>
            <person name="Giraud T."/>
            <person name="Gonzalez C."/>
            <person name="Grossetete S."/>
            <person name="Guldener U."/>
            <person name="Henrissat B."/>
            <person name="Howlett B.J."/>
            <person name="Kodira C."/>
            <person name="Kretschmer M."/>
            <person name="Lappartient A."/>
            <person name="Leroch M."/>
            <person name="Levis C."/>
            <person name="Mauceli E."/>
            <person name="Neuveglise C."/>
            <person name="Oeser B."/>
            <person name="Pearson M."/>
            <person name="Poulain J."/>
            <person name="Poussereau N."/>
            <person name="Quesneville H."/>
            <person name="Rascle C."/>
            <person name="Schumacher J."/>
            <person name="Segurens B."/>
            <person name="Sexton A."/>
            <person name="Silva E."/>
            <person name="Sirven C."/>
            <person name="Soanes D.M."/>
            <person name="Talbot N.J."/>
            <person name="Templeton M."/>
            <person name="Yandava C."/>
            <person name="Yarden O."/>
            <person name="Zeng Q."/>
            <person name="Rollins J.A."/>
            <person name="Lebrun M.H."/>
            <person name="Dickman M."/>
        </authorList>
    </citation>
    <scope>NUCLEOTIDE SEQUENCE [LARGE SCALE GENOMIC DNA]</scope>
    <source>
        <strain evidence="3">T4</strain>
    </source>
</reference>
<feature type="signal peptide" evidence="1">
    <location>
        <begin position="1"/>
        <end position="19"/>
    </location>
</feature>
<accession>G2YN62</accession>
<proteinExistence type="predicted"/>
<evidence type="ECO:0000313" key="3">
    <source>
        <dbReference type="Proteomes" id="UP000008177"/>
    </source>
</evidence>
<dbReference type="HOGENOM" id="CLU_3319969_0_0_1"/>
<dbReference type="InParanoid" id="G2YN62"/>
<dbReference type="AlphaFoldDB" id="G2YN62"/>
<feature type="chain" id="PRO_5003440969" evidence="1">
    <location>
        <begin position="20"/>
        <end position="39"/>
    </location>
</feature>
<protein>
    <submittedName>
        <fullName evidence="2">Uncharacterized protein</fullName>
    </submittedName>
</protein>
<evidence type="ECO:0000313" key="2">
    <source>
        <dbReference type="EMBL" id="CCD53060.1"/>
    </source>
</evidence>
<dbReference type="EMBL" id="FQ790345">
    <property type="protein sequence ID" value="CCD53060.1"/>
    <property type="molecule type" value="Genomic_DNA"/>
</dbReference>
<evidence type="ECO:0000256" key="1">
    <source>
        <dbReference type="SAM" id="SignalP"/>
    </source>
</evidence>
<name>G2YN62_BOTF4</name>
<sequence>MLSTFITVLFVLLCTQLQSCHIMITLKHSNTNQSFNSFT</sequence>
<keyword evidence="1" id="KW-0732">Signal</keyword>
<gene>
    <name evidence="2" type="ORF">BofuT4_uP139840.1</name>
</gene>